<dbReference type="Proteomes" id="UP000248616">
    <property type="component" value="Unassembled WGS sequence"/>
</dbReference>
<dbReference type="PANTHER" id="PTHR46797">
    <property type="entry name" value="HTH-TYPE TRANSCRIPTIONAL REGULATOR"/>
    <property type="match status" value="1"/>
</dbReference>
<comment type="caution">
    <text evidence="3">The sequence shown here is derived from an EMBL/GenBank/DDBJ whole genome shotgun (WGS) entry which is preliminary data.</text>
</comment>
<keyword evidence="1" id="KW-0238">DNA-binding</keyword>
<evidence type="ECO:0000313" key="3">
    <source>
        <dbReference type="EMBL" id="PZV38828.1"/>
    </source>
</evidence>
<dbReference type="InterPro" id="IPR011051">
    <property type="entry name" value="RmlC_Cupin_sf"/>
</dbReference>
<evidence type="ECO:0000313" key="4">
    <source>
        <dbReference type="Proteomes" id="UP000248616"/>
    </source>
</evidence>
<dbReference type="InterPro" id="IPR010982">
    <property type="entry name" value="Lambda_DNA-bd_dom_sf"/>
</dbReference>
<reference evidence="4" key="1">
    <citation type="submission" date="2017-03" db="EMBL/GenBank/DDBJ databases">
        <authorList>
            <person name="Safronova V.I."/>
            <person name="Sazanova A.L."/>
            <person name="Chirak E.R."/>
        </authorList>
    </citation>
    <scope>NUCLEOTIDE SEQUENCE [LARGE SCALE GENOMIC DNA]</scope>
    <source>
        <strain evidence="4">Ach-343</strain>
    </source>
</reference>
<dbReference type="Pfam" id="PF01381">
    <property type="entry name" value="HTH_3"/>
    <property type="match status" value="1"/>
</dbReference>
<dbReference type="AlphaFoldDB" id="A0A2W7CAV3"/>
<dbReference type="OrthoDB" id="9814751at2"/>
<feature type="domain" description="HTH cro/C1-type" evidence="2">
    <location>
        <begin position="7"/>
        <end position="61"/>
    </location>
</feature>
<dbReference type="InterPro" id="IPR014710">
    <property type="entry name" value="RmlC-like_jellyroll"/>
</dbReference>
<dbReference type="Gene3D" id="1.10.260.40">
    <property type="entry name" value="lambda repressor-like DNA-binding domains"/>
    <property type="match status" value="1"/>
</dbReference>
<dbReference type="Gene3D" id="2.60.120.10">
    <property type="entry name" value="Jelly Rolls"/>
    <property type="match status" value="1"/>
</dbReference>
<protein>
    <submittedName>
        <fullName evidence="3">Transcriptional regulator</fullName>
    </submittedName>
</protein>
<dbReference type="SUPFAM" id="SSF47413">
    <property type="entry name" value="lambda repressor-like DNA-binding domains"/>
    <property type="match status" value="1"/>
</dbReference>
<dbReference type="GO" id="GO:0003700">
    <property type="term" value="F:DNA-binding transcription factor activity"/>
    <property type="evidence" value="ECO:0007669"/>
    <property type="project" value="TreeGrafter"/>
</dbReference>
<proteinExistence type="predicted"/>
<dbReference type="InterPro" id="IPR050807">
    <property type="entry name" value="TransReg_Diox_bact_type"/>
</dbReference>
<dbReference type="SMART" id="SM00530">
    <property type="entry name" value="HTH_XRE"/>
    <property type="match status" value="1"/>
</dbReference>
<dbReference type="PROSITE" id="PS50943">
    <property type="entry name" value="HTH_CROC1"/>
    <property type="match status" value="1"/>
</dbReference>
<sequence>MTASQQIRYQRTLKNISLRALAKEAGISASALSKIESGKARLTVEIAVRLAGILHVPASLFLLEKAPQALARRSITPKDTGVIHQNPGMRLEVLCSDFKEKTNLFWKVTATATSVEDCGGMRQHPGQEFLFILSGKLEIHTAFYNPYVLEPGDSILFDADQPHAYVAPDGPCELLMMNTISMG</sequence>
<organism evidence="3 4">
    <name type="scientific">Mesorhizobium kowhaii</name>
    <dbReference type="NCBI Taxonomy" id="1300272"/>
    <lineage>
        <taxon>Bacteria</taxon>
        <taxon>Pseudomonadati</taxon>
        <taxon>Pseudomonadota</taxon>
        <taxon>Alphaproteobacteria</taxon>
        <taxon>Hyphomicrobiales</taxon>
        <taxon>Phyllobacteriaceae</taxon>
        <taxon>Mesorhizobium</taxon>
    </lineage>
</organism>
<dbReference type="CDD" id="cd02209">
    <property type="entry name" value="cupin_XRE_C"/>
    <property type="match status" value="1"/>
</dbReference>
<dbReference type="PANTHER" id="PTHR46797:SF1">
    <property type="entry name" value="METHYLPHOSPHONATE SYNTHASE"/>
    <property type="match status" value="1"/>
</dbReference>
<dbReference type="InterPro" id="IPR001387">
    <property type="entry name" value="Cro/C1-type_HTH"/>
</dbReference>
<dbReference type="InterPro" id="IPR013096">
    <property type="entry name" value="Cupin_2"/>
</dbReference>
<evidence type="ECO:0000256" key="1">
    <source>
        <dbReference type="ARBA" id="ARBA00023125"/>
    </source>
</evidence>
<dbReference type="SUPFAM" id="SSF51182">
    <property type="entry name" value="RmlC-like cupins"/>
    <property type="match status" value="1"/>
</dbReference>
<dbReference type="Pfam" id="PF07883">
    <property type="entry name" value="Cupin_2"/>
    <property type="match status" value="1"/>
</dbReference>
<dbReference type="GO" id="GO:0003677">
    <property type="term" value="F:DNA binding"/>
    <property type="evidence" value="ECO:0007669"/>
    <property type="project" value="UniProtKB-KW"/>
</dbReference>
<evidence type="ECO:0000259" key="2">
    <source>
        <dbReference type="PROSITE" id="PS50943"/>
    </source>
</evidence>
<dbReference type="GO" id="GO:0005829">
    <property type="term" value="C:cytosol"/>
    <property type="evidence" value="ECO:0007669"/>
    <property type="project" value="TreeGrafter"/>
</dbReference>
<dbReference type="EMBL" id="MZXV01000017">
    <property type="protein sequence ID" value="PZV38828.1"/>
    <property type="molecule type" value="Genomic_DNA"/>
</dbReference>
<dbReference type="CDD" id="cd00093">
    <property type="entry name" value="HTH_XRE"/>
    <property type="match status" value="1"/>
</dbReference>
<dbReference type="RefSeq" id="WP_111543943.1">
    <property type="nucleotide sequence ID" value="NZ_MZXV01000017.1"/>
</dbReference>
<keyword evidence="4" id="KW-1185">Reference proteome</keyword>
<accession>A0A2W7CAV3</accession>
<name>A0A2W7CAV3_9HYPH</name>
<gene>
    <name evidence="3" type="ORF">B5V02_09250</name>
</gene>